<dbReference type="InterPro" id="IPR027861">
    <property type="entry name" value="TMEM249"/>
</dbReference>
<evidence type="ECO:0000313" key="2">
    <source>
        <dbReference type="Ensembl" id="ENSLACP00000023225.1"/>
    </source>
</evidence>
<reference evidence="2" key="3">
    <citation type="submission" date="2025-09" db="UniProtKB">
        <authorList>
            <consortium name="Ensembl"/>
        </authorList>
    </citation>
    <scope>IDENTIFICATION</scope>
</reference>
<dbReference type="Ensembl" id="ENSLACT00000025466.1">
    <property type="protein sequence ID" value="ENSLACP00000023225.1"/>
    <property type="gene ID" value="ENSLACG00000022330.1"/>
</dbReference>
<dbReference type="Proteomes" id="UP000008672">
    <property type="component" value="Unassembled WGS sequence"/>
</dbReference>
<name>M3XKG9_LATCH</name>
<evidence type="ECO:0000256" key="1">
    <source>
        <dbReference type="SAM" id="Phobius"/>
    </source>
</evidence>
<dbReference type="PANTHER" id="PTHR35442">
    <property type="entry name" value="TRANSMEMBRANE PROTEIN 249"/>
    <property type="match status" value="1"/>
</dbReference>
<dbReference type="EMBL" id="AFYH01225801">
    <property type="status" value="NOT_ANNOTATED_CDS"/>
    <property type="molecule type" value="Genomic_DNA"/>
</dbReference>
<dbReference type="EMBL" id="AFYH01225797">
    <property type="status" value="NOT_ANNOTATED_CDS"/>
    <property type="molecule type" value="Genomic_DNA"/>
</dbReference>
<organism evidence="2 3">
    <name type="scientific">Latimeria chalumnae</name>
    <name type="common">Coelacanth</name>
    <dbReference type="NCBI Taxonomy" id="7897"/>
    <lineage>
        <taxon>Eukaryota</taxon>
        <taxon>Metazoa</taxon>
        <taxon>Chordata</taxon>
        <taxon>Craniata</taxon>
        <taxon>Vertebrata</taxon>
        <taxon>Euteleostomi</taxon>
        <taxon>Coelacanthiformes</taxon>
        <taxon>Coelacanthidae</taxon>
        <taxon>Latimeria</taxon>
    </lineage>
</organism>
<dbReference type="FunCoup" id="M3XKG9">
    <property type="interactions" value="2"/>
</dbReference>
<feature type="transmembrane region" description="Helical" evidence="1">
    <location>
        <begin position="48"/>
        <end position="66"/>
    </location>
</feature>
<keyword evidence="1" id="KW-0472">Membrane</keyword>
<dbReference type="OrthoDB" id="5519333at2759"/>
<reference evidence="3" key="1">
    <citation type="submission" date="2011-08" db="EMBL/GenBank/DDBJ databases">
        <title>The draft genome of Latimeria chalumnae.</title>
        <authorList>
            <person name="Di Palma F."/>
            <person name="Alfoldi J."/>
            <person name="Johnson J."/>
            <person name="Berlin A."/>
            <person name="Gnerre S."/>
            <person name="Jaffe D."/>
            <person name="MacCallum I."/>
            <person name="Young S."/>
            <person name="Walker B.J."/>
            <person name="Lander E."/>
            <person name="Lindblad-Toh K."/>
        </authorList>
    </citation>
    <scope>NUCLEOTIDE SEQUENCE [LARGE SCALE GENOMIC DNA]</scope>
    <source>
        <strain evidence="3">Wild caught</strain>
    </source>
</reference>
<dbReference type="EMBL" id="AFYH01225800">
    <property type="status" value="NOT_ANNOTATED_CDS"/>
    <property type="molecule type" value="Genomic_DNA"/>
</dbReference>
<keyword evidence="1" id="KW-0812">Transmembrane</keyword>
<dbReference type="AlphaFoldDB" id="M3XKG9"/>
<evidence type="ECO:0000313" key="3">
    <source>
        <dbReference type="Proteomes" id="UP000008672"/>
    </source>
</evidence>
<protein>
    <submittedName>
        <fullName evidence="2">Transmembrane protein 249</fullName>
    </submittedName>
</protein>
<dbReference type="eggNOG" id="ENOG502S38B">
    <property type="taxonomic scope" value="Eukaryota"/>
</dbReference>
<keyword evidence="3" id="KW-1185">Reference proteome</keyword>
<feature type="transmembrane region" description="Helical" evidence="1">
    <location>
        <begin position="73"/>
        <end position="92"/>
    </location>
</feature>
<dbReference type="RefSeq" id="XP_014353230.1">
    <property type="nucleotide sequence ID" value="XM_014497744.1"/>
</dbReference>
<keyword evidence="1" id="KW-1133">Transmembrane helix</keyword>
<dbReference type="KEGG" id="lcm:106706585"/>
<reference evidence="2" key="2">
    <citation type="submission" date="2025-08" db="UniProtKB">
        <authorList>
            <consortium name="Ensembl"/>
        </authorList>
    </citation>
    <scope>IDENTIFICATION</scope>
</reference>
<dbReference type="HOGENOM" id="CLU_090681_0_0_1"/>
<dbReference type="PANTHER" id="PTHR35442:SF1">
    <property type="entry name" value="CATION CHANNEL SPERM-ASSOCIATED AUXILIARY SUBUNIT TMEM249"/>
    <property type="match status" value="1"/>
</dbReference>
<dbReference type="EMBL" id="AFYH01225798">
    <property type="status" value="NOT_ANNOTATED_CDS"/>
    <property type="molecule type" value="Genomic_DNA"/>
</dbReference>
<dbReference type="GeneID" id="106706585"/>
<dbReference type="Pfam" id="PF15158">
    <property type="entry name" value="TMEM249"/>
    <property type="match status" value="1"/>
</dbReference>
<gene>
    <name evidence="2" type="primary">LOC106706585</name>
</gene>
<dbReference type="EMBL" id="AFYH01225799">
    <property type="status" value="NOT_ANNOTATED_CDS"/>
    <property type="molecule type" value="Genomic_DNA"/>
</dbReference>
<proteinExistence type="predicted"/>
<dbReference type="EMBL" id="AFYH01225802">
    <property type="status" value="NOT_ANNOTATED_CDS"/>
    <property type="molecule type" value="Genomic_DNA"/>
</dbReference>
<accession>M3XKG9</accession>
<dbReference type="GeneTree" id="ENSGT00510000050177"/>
<dbReference type="InParanoid" id="M3XKG9"/>
<dbReference type="OMA" id="RFQLWAL"/>
<sequence length="210" mass="24682">MTKLITLWLQKTFQPDRTLLTQMKKDPCYPFLMVKPRLYALEHWNSNLWKGILLLIVSIIGGGIYFSSEIMDFHLCTAFFVVGPLFGSWMVLTSASKRRLIVDHIHGNYKFYIRQGLVHKGFLHNIYIRLVAQRTGQGKMYYKLILNGYKMEEFEICGLTDKHEALEVMGNKMAERLHLNYFDYKDQSTKHLIRHWPPIYSFEKKGNLAA</sequence>